<reference evidence="1" key="1">
    <citation type="journal article" date="2014" name="Int. J. Syst. Evol. Microbiol.">
        <title>Complete genome sequence of Corynebacterium casei LMG S-19264T (=DSM 44701T), isolated from a smear-ripened cheese.</title>
        <authorList>
            <consortium name="US DOE Joint Genome Institute (JGI-PGF)"/>
            <person name="Walter F."/>
            <person name="Albersmeier A."/>
            <person name="Kalinowski J."/>
            <person name="Ruckert C."/>
        </authorList>
    </citation>
    <scope>NUCLEOTIDE SEQUENCE</scope>
    <source>
        <strain evidence="1">JCM 19831</strain>
    </source>
</reference>
<dbReference type="AlphaFoldDB" id="A0A917UJA2"/>
<dbReference type="RefSeq" id="WP_190258124.1">
    <property type="nucleotide sequence ID" value="NZ_BMPI01000135.1"/>
</dbReference>
<name>A0A917UJA2_9ACTN</name>
<proteinExistence type="predicted"/>
<evidence type="ECO:0000313" key="2">
    <source>
        <dbReference type="Proteomes" id="UP000642070"/>
    </source>
</evidence>
<gene>
    <name evidence="1" type="ORF">GCM10007977_109950</name>
</gene>
<evidence type="ECO:0000313" key="1">
    <source>
        <dbReference type="EMBL" id="GGM89901.1"/>
    </source>
</evidence>
<organism evidence="1 2">
    <name type="scientific">Dactylosporangium sucinum</name>
    <dbReference type="NCBI Taxonomy" id="1424081"/>
    <lineage>
        <taxon>Bacteria</taxon>
        <taxon>Bacillati</taxon>
        <taxon>Actinomycetota</taxon>
        <taxon>Actinomycetes</taxon>
        <taxon>Micromonosporales</taxon>
        <taxon>Micromonosporaceae</taxon>
        <taxon>Dactylosporangium</taxon>
    </lineage>
</organism>
<protein>
    <recommendedName>
        <fullName evidence="3">DNA-binding protein</fullName>
    </recommendedName>
</protein>
<evidence type="ECO:0008006" key="3">
    <source>
        <dbReference type="Google" id="ProtNLM"/>
    </source>
</evidence>
<sequence>MSEYDYSGAWFSRYDGFSTSQEKDVIGTHEVIITQDGDHLEVRSRPGCASTLKLSLDVAGWIVTGTWSEVTDPNGEYRGERFHGALQLVMDGGGVLTGRWVGFDPFSRRFNTGDWVLARMRG</sequence>
<dbReference type="EMBL" id="BMPI01000135">
    <property type="protein sequence ID" value="GGM89901.1"/>
    <property type="molecule type" value="Genomic_DNA"/>
</dbReference>
<accession>A0A917UJA2</accession>
<keyword evidence="2" id="KW-1185">Reference proteome</keyword>
<reference evidence="1" key="2">
    <citation type="submission" date="2020-09" db="EMBL/GenBank/DDBJ databases">
        <authorList>
            <person name="Sun Q."/>
            <person name="Ohkuma M."/>
        </authorList>
    </citation>
    <scope>NUCLEOTIDE SEQUENCE</scope>
    <source>
        <strain evidence="1">JCM 19831</strain>
    </source>
</reference>
<comment type="caution">
    <text evidence="1">The sequence shown here is derived from an EMBL/GenBank/DDBJ whole genome shotgun (WGS) entry which is preliminary data.</text>
</comment>
<dbReference type="Proteomes" id="UP000642070">
    <property type="component" value="Unassembled WGS sequence"/>
</dbReference>